<comment type="caution">
    <text evidence="1">The sequence shown here is derived from an EMBL/GenBank/DDBJ whole genome shotgun (WGS) entry which is preliminary data.</text>
</comment>
<proteinExistence type="predicted"/>
<keyword evidence="2" id="KW-1185">Reference proteome</keyword>
<organism evidence="1 2">
    <name type="scientific">Acinetobacter populi</name>
    <dbReference type="NCBI Taxonomy" id="1582270"/>
    <lineage>
        <taxon>Bacteria</taxon>
        <taxon>Pseudomonadati</taxon>
        <taxon>Pseudomonadota</taxon>
        <taxon>Gammaproteobacteria</taxon>
        <taxon>Moraxellales</taxon>
        <taxon>Moraxellaceae</taxon>
        <taxon>Acinetobacter</taxon>
    </lineage>
</organism>
<evidence type="ECO:0000313" key="1">
    <source>
        <dbReference type="EMBL" id="OUY08172.1"/>
    </source>
</evidence>
<dbReference type="Proteomes" id="UP000196536">
    <property type="component" value="Unassembled WGS sequence"/>
</dbReference>
<dbReference type="AlphaFoldDB" id="A0A1Z9Z180"/>
<dbReference type="Pfam" id="PF18977">
    <property type="entry name" value="DUF5713"/>
    <property type="match status" value="1"/>
</dbReference>
<protein>
    <submittedName>
        <fullName evidence="1">Uncharacterized protein</fullName>
    </submittedName>
</protein>
<dbReference type="EMBL" id="NEXX01000001">
    <property type="protein sequence ID" value="OUY08172.1"/>
    <property type="molecule type" value="Genomic_DNA"/>
</dbReference>
<name>A0A1Z9Z180_9GAMM</name>
<dbReference type="RefSeq" id="WP_087618798.1">
    <property type="nucleotide sequence ID" value="NZ_NEXX01000001.1"/>
</dbReference>
<evidence type="ECO:0000313" key="2">
    <source>
        <dbReference type="Proteomes" id="UP000196536"/>
    </source>
</evidence>
<gene>
    <name evidence="1" type="ORF">CAP51_00685</name>
</gene>
<dbReference type="InterPro" id="IPR043767">
    <property type="entry name" value="DUF5713"/>
</dbReference>
<accession>A0A1Z9Z180</accession>
<dbReference type="OrthoDB" id="6711321at2"/>
<reference evidence="1 2" key="1">
    <citation type="submission" date="2017-05" db="EMBL/GenBank/DDBJ databases">
        <title>Acinetobacter populi ANC 5415 (= PBJ7), whole genome shotgun sequencing project.</title>
        <authorList>
            <person name="Nemec A."/>
            <person name="Radolfova-Krizova L."/>
        </authorList>
    </citation>
    <scope>NUCLEOTIDE SEQUENCE [LARGE SCALE GENOMIC DNA]</scope>
    <source>
        <strain evidence="1 2">PBJ7</strain>
    </source>
</reference>
<sequence length="103" mass="12105">MNDDLLLPMYEDDYYADDLVDQIKAVLIDFSQRVQKTAKPEDIYIFANEVVQKINRLKPVFEERECAIDDIAADYIAEAMLMIVQDSGYFDFDIQELMAYKEF</sequence>